<gene>
    <name evidence="8" type="ORF">SAMN04488516_10577</name>
</gene>
<organism evidence="8 9">
    <name type="scientific">Desulfonauticus submarinus</name>
    <dbReference type="NCBI Taxonomy" id="206665"/>
    <lineage>
        <taxon>Bacteria</taxon>
        <taxon>Pseudomonadati</taxon>
        <taxon>Thermodesulfobacteriota</taxon>
        <taxon>Desulfovibrionia</taxon>
        <taxon>Desulfovibrionales</taxon>
        <taxon>Desulfonauticaceae</taxon>
        <taxon>Desulfonauticus</taxon>
    </lineage>
</organism>
<dbReference type="GO" id="GO:0020037">
    <property type="term" value="F:heme binding"/>
    <property type="evidence" value="ECO:0007669"/>
    <property type="project" value="InterPro"/>
</dbReference>
<keyword evidence="6" id="KW-1133">Transmembrane helix</keyword>
<dbReference type="CDD" id="cd08168">
    <property type="entry name" value="Cytochrom_C3"/>
    <property type="match status" value="1"/>
</dbReference>
<evidence type="ECO:0000256" key="6">
    <source>
        <dbReference type="SAM" id="Phobius"/>
    </source>
</evidence>
<dbReference type="NCBIfam" id="NF041781">
    <property type="entry name" value="mnquin_red_QrcA"/>
    <property type="match status" value="1"/>
</dbReference>
<dbReference type="GO" id="GO:0009055">
    <property type="term" value="F:electron transfer activity"/>
    <property type="evidence" value="ECO:0007669"/>
    <property type="project" value="InterPro"/>
</dbReference>
<dbReference type="PANTHER" id="PTHR39425:SF1">
    <property type="entry name" value="CYTOCHROME C7-LIKE DOMAIN-CONTAINING PROTEIN"/>
    <property type="match status" value="1"/>
</dbReference>
<keyword evidence="9" id="KW-1185">Reference proteome</keyword>
<dbReference type="STRING" id="206665.SAMN04488516_10577"/>
<evidence type="ECO:0000256" key="2">
    <source>
        <dbReference type="ARBA" id="ARBA00022617"/>
    </source>
</evidence>
<evidence type="ECO:0000256" key="5">
    <source>
        <dbReference type="ARBA" id="ARBA00023004"/>
    </source>
</evidence>
<dbReference type="Pfam" id="PF02085">
    <property type="entry name" value="Cytochrom_CIII"/>
    <property type="match status" value="1"/>
</dbReference>
<dbReference type="Proteomes" id="UP000199602">
    <property type="component" value="Unassembled WGS sequence"/>
</dbReference>
<evidence type="ECO:0000256" key="3">
    <source>
        <dbReference type="ARBA" id="ARBA00022723"/>
    </source>
</evidence>
<evidence type="ECO:0000256" key="1">
    <source>
        <dbReference type="ARBA" id="ARBA00022448"/>
    </source>
</evidence>
<keyword evidence="1" id="KW-0813">Transport</keyword>
<reference evidence="8 9" key="1">
    <citation type="submission" date="2016-10" db="EMBL/GenBank/DDBJ databases">
        <authorList>
            <person name="de Groot N.N."/>
        </authorList>
    </citation>
    <scope>NUCLEOTIDE SEQUENCE [LARGE SCALE GENOMIC DNA]</scope>
    <source>
        <strain evidence="8 9">DSM 15269</strain>
    </source>
</reference>
<name>A0A1H0DMP2_9BACT</name>
<feature type="transmembrane region" description="Helical" evidence="6">
    <location>
        <begin position="7"/>
        <end position="27"/>
    </location>
</feature>
<evidence type="ECO:0000259" key="7">
    <source>
        <dbReference type="Pfam" id="PF02085"/>
    </source>
</evidence>
<dbReference type="EMBL" id="FNIN01000005">
    <property type="protein sequence ID" value="SDN71261.1"/>
    <property type="molecule type" value="Genomic_DNA"/>
</dbReference>
<dbReference type="AlphaFoldDB" id="A0A1H0DMP2"/>
<dbReference type="SUPFAM" id="SSF48695">
    <property type="entry name" value="Multiheme cytochromes"/>
    <property type="match status" value="1"/>
</dbReference>
<dbReference type="InterPro" id="IPR053547">
    <property type="entry name" value="Multiheme_cyt_c_menaq_reduct"/>
</dbReference>
<proteinExistence type="predicted"/>
<sequence length="179" mass="20407">MAKGKSCVVLPFVVGFVGALIVGWWLFPKMLYSEKVQPIRFSHKVHVEDQGMACDECHLFREDGSFAGIPTTEKCAECHSEVMGEDPAEAKFVEEYVNKEKEVPWLIYQKQPDNVFFSHIAHQDFDCTTCHPDVGNSDTPPVYYENKITGYSKQTMKMWQCERCHAQKGASNACYVCHK</sequence>
<dbReference type="InterPro" id="IPR020942">
    <property type="entry name" value="Cyt_c_III_dom"/>
</dbReference>
<dbReference type="GO" id="GO:0046872">
    <property type="term" value="F:metal ion binding"/>
    <property type="evidence" value="ECO:0007669"/>
    <property type="project" value="UniProtKB-KW"/>
</dbReference>
<evidence type="ECO:0000313" key="8">
    <source>
        <dbReference type="EMBL" id="SDN71261.1"/>
    </source>
</evidence>
<dbReference type="InterPro" id="IPR036280">
    <property type="entry name" value="Multihaem_cyt_sf"/>
</dbReference>
<keyword evidence="3" id="KW-0479">Metal-binding</keyword>
<keyword evidence="4" id="KW-0249">Electron transport</keyword>
<keyword evidence="6" id="KW-0472">Membrane</keyword>
<keyword evidence="5" id="KW-0408">Iron</keyword>
<evidence type="ECO:0000256" key="4">
    <source>
        <dbReference type="ARBA" id="ARBA00022982"/>
    </source>
</evidence>
<keyword evidence="2" id="KW-0349">Heme</keyword>
<accession>A0A1H0DMP2</accession>
<dbReference type="PANTHER" id="PTHR39425">
    <property type="entry name" value="LIPOPROTEIN CYTOCHROME C"/>
    <property type="match status" value="1"/>
</dbReference>
<dbReference type="Gene3D" id="3.90.10.10">
    <property type="entry name" value="Cytochrome C3"/>
    <property type="match status" value="2"/>
</dbReference>
<evidence type="ECO:0000313" key="9">
    <source>
        <dbReference type="Proteomes" id="UP000199602"/>
    </source>
</evidence>
<keyword evidence="6" id="KW-0812">Transmembrane</keyword>
<protein>
    <submittedName>
        <fullName evidence="8">Class III cytochrome C family protein</fullName>
    </submittedName>
</protein>
<feature type="domain" description="Class III cytochrome C" evidence="7">
    <location>
        <begin position="34"/>
        <end position="91"/>
    </location>
</feature>
<dbReference type="RefSeq" id="WP_092065128.1">
    <property type="nucleotide sequence ID" value="NZ_FNIN01000005.1"/>
</dbReference>